<evidence type="ECO:0000313" key="1">
    <source>
        <dbReference type="EMBL" id="MDN3294899.1"/>
    </source>
</evidence>
<sequence length="58" mass="5961">MDDPYLYAVVSGFLTRQSHSTCIGAAEEGLPTEKSKSNVALGGLEVAAAGHVASRPAE</sequence>
<dbReference type="Proteomes" id="UP001174050">
    <property type="component" value="Unassembled WGS sequence"/>
</dbReference>
<keyword evidence="2" id="KW-1185">Reference proteome</keyword>
<dbReference type="EMBL" id="JAUEPL010000015">
    <property type="protein sequence ID" value="MDN3294899.1"/>
    <property type="molecule type" value="Genomic_DNA"/>
</dbReference>
<evidence type="ECO:0000313" key="2">
    <source>
        <dbReference type="Proteomes" id="UP001174050"/>
    </source>
</evidence>
<dbReference type="RefSeq" id="WP_290111939.1">
    <property type="nucleotide sequence ID" value="NZ_JAUEPL010000015.1"/>
</dbReference>
<comment type="caution">
    <text evidence="1">The sequence shown here is derived from an EMBL/GenBank/DDBJ whole genome shotgun (WGS) entry which is preliminary data.</text>
</comment>
<gene>
    <name evidence="1" type="ORF">QWM81_12710</name>
</gene>
<reference evidence="1" key="1">
    <citation type="submission" date="2023-06" db="EMBL/GenBank/DDBJ databases">
        <title>WGS-Sequencing of Streptomyces ficellus isolate 21 collected from sand in Gara Djebilet Iron Mine in Algeria.</title>
        <authorList>
            <person name="Zegers G.P."/>
            <person name="Gomez A."/>
            <person name="Gueddou A."/>
            <person name="Zahara A.F."/>
            <person name="Worth M."/>
            <person name="Sevigny J.L."/>
            <person name="Tisa L."/>
        </authorList>
    </citation>
    <scope>NUCLEOTIDE SEQUENCE</scope>
    <source>
        <strain evidence="1">AS11</strain>
    </source>
</reference>
<organism evidence="1 2">
    <name type="scientific">Streptomyces ficellus</name>
    <dbReference type="NCBI Taxonomy" id="1977088"/>
    <lineage>
        <taxon>Bacteria</taxon>
        <taxon>Bacillati</taxon>
        <taxon>Actinomycetota</taxon>
        <taxon>Actinomycetes</taxon>
        <taxon>Kitasatosporales</taxon>
        <taxon>Streptomycetaceae</taxon>
        <taxon>Streptomyces</taxon>
    </lineage>
</organism>
<accession>A0ABT7Z5X3</accession>
<protein>
    <submittedName>
        <fullName evidence="1">Uncharacterized protein</fullName>
    </submittedName>
</protein>
<proteinExistence type="predicted"/>
<name>A0ABT7Z5X3_9ACTN</name>